<reference evidence="2 3" key="1">
    <citation type="submission" date="2018-10" db="EMBL/GenBank/DDBJ databases">
        <authorList>
            <person name="Aull H.G."/>
            <person name="Zack K."/>
            <person name="Garlena R.A."/>
            <person name="Russell D.A."/>
            <person name="Pope W.H."/>
            <person name="Jacobs-Sera D."/>
            <person name="Hatfull G.F."/>
        </authorList>
    </citation>
    <scope>NUCLEOTIDE SEQUENCE [LARGE SCALE GENOMIC DNA]</scope>
</reference>
<name>A0A3G8FSE1_9CAUD</name>
<keyword evidence="2" id="KW-0067">ATP-binding</keyword>
<evidence type="ECO:0000313" key="2">
    <source>
        <dbReference type="EMBL" id="AZF97665.1"/>
    </source>
</evidence>
<accession>A0A3G8FSE1</accession>
<keyword evidence="2" id="KW-0347">Helicase</keyword>
<feature type="compositionally biased region" description="Polar residues" evidence="1">
    <location>
        <begin position="18"/>
        <end position="28"/>
    </location>
</feature>
<feature type="compositionally biased region" description="Basic and acidic residues" evidence="1">
    <location>
        <begin position="129"/>
        <end position="143"/>
    </location>
</feature>
<evidence type="ECO:0000256" key="1">
    <source>
        <dbReference type="SAM" id="MobiDB-lite"/>
    </source>
</evidence>
<feature type="region of interest" description="Disordered" evidence="1">
    <location>
        <begin position="1"/>
        <end position="56"/>
    </location>
</feature>
<proteinExistence type="predicted"/>
<feature type="region of interest" description="Disordered" evidence="1">
    <location>
        <begin position="129"/>
        <end position="159"/>
    </location>
</feature>
<dbReference type="EMBL" id="MK112535">
    <property type="protein sequence ID" value="AZF97665.1"/>
    <property type="molecule type" value="Genomic_DNA"/>
</dbReference>
<gene>
    <name evidence="2" type="primary">29</name>
    <name evidence="2" type="ORF">SEA_CALLIEOMALLEY_29</name>
</gene>
<dbReference type="Proteomes" id="UP000275017">
    <property type="component" value="Segment"/>
</dbReference>
<dbReference type="GO" id="GO:0004386">
    <property type="term" value="F:helicase activity"/>
    <property type="evidence" value="ECO:0007669"/>
    <property type="project" value="UniProtKB-KW"/>
</dbReference>
<organism evidence="2 3">
    <name type="scientific">Arthrobacter phage CallieOMalley</name>
    <dbReference type="NCBI Taxonomy" id="2488955"/>
    <lineage>
        <taxon>Viruses</taxon>
        <taxon>Duplodnaviria</taxon>
        <taxon>Heunggongvirae</taxon>
        <taxon>Uroviricota</taxon>
        <taxon>Caudoviricetes</taxon>
        <taxon>Korravirus</taxon>
        <taxon>Korravirus wayne</taxon>
    </lineage>
</organism>
<evidence type="ECO:0000313" key="3">
    <source>
        <dbReference type="Proteomes" id="UP000275017"/>
    </source>
</evidence>
<keyword evidence="2" id="KW-0547">Nucleotide-binding</keyword>
<keyword evidence="2" id="KW-0378">Hydrolase</keyword>
<sequence>MDPDREKGPLRRRAWPGQISSSNRSVRWTKQPKRDHRSGDGYQRRHVAGPTEPVVTVSGELDSYTIFRHESEGENPAWRAETYTKTGPGAYRVVSRVGGGREPLHEGAQYLLDEERRAAFQELRIRPRNDRNADPELGTRDVHGAAGAVPGEGQKGWPSGVVLEVGGGVVRSDPEPAPGAREGDRAFAGLPSGLLRPSAVPAVRTLYELHGREPRGPFFETAEGRLLGPAPGYNPGDRGTYEYRSEEALPGDEETLHDGSGRQRDSVLVNWSETCRPGSDISISVALKPGGRAEGWEVRAAEIRPRKSGKTYLGLSALSGCCGGVCGCGKISGGFRCYCTRWERQDGQWKCSPGFQGWETGRAGGVVGDGFGRAAAYGRGYGDLCRDFLQAVSERASSAACPPARSDSPGDYQGLYNSGYRRCEQTGAPAREDHRPDPLHVRWGLQEIALNPGMTYLGWLDRLARRMVD</sequence>
<protein>
    <submittedName>
        <fullName evidence="2">DNA helicase</fullName>
    </submittedName>
</protein>